<organism evidence="3 4">
    <name type="scientific">Parascedosporium putredinis</name>
    <dbReference type="NCBI Taxonomy" id="1442378"/>
    <lineage>
        <taxon>Eukaryota</taxon>
        <taxon>Fungi</taxon>
        <taxon>Dikarya</taxon>
        <taxon>Ascomycota</taxon>
        <taxon>Pezizomycotina</taxon>
        <taxon>Sordariomycetes</taxon>
        <taxon>Hypocreomycetidae</taxon>
        <taxon>Microascales</taxon>
        <taxon>Microascaceae</taxon>
        <taxon>Parascedosporium</taxon>
    </lineage>
</organism>
<feature type="compositionally biased region" description="Low complexity" evidence="1">
    <location>
        <begin position="112"/>
        <end position="125"/>
    </location>
</feature>
<dbReference type="EMBL" id="CALLCH030000018">
    <property type="protein sequence ID" value="CAI4218501.1"/>
    <property type="molecule type" value="Genomic_DNA"/>
</dbReference>
<feature type="compositionally biased region" description="Low complexity" evidence="1">
    <location>
        <begin position="87"/>
        <end position="97"/>
    </location>
</feature>
<feature type="transmembrane region" description="Helical" evidence="2">
    <location>
        <begin position="253"/>
        <end position="274"/>
    </location>
</feature>
<dbReference type="AlphaFoldDB" id="A0A9P1ME38"/>
<dbReference type="Proteomes" id="UP000838763">
    <property type="component" value="Unassembled WGS sequence"/>
</dbReference>
<comment type="caution">
    <text evidence="3">The sequence shown here is derived from an EMBL/GenBank/DDBJ whole genome shotgun (WGS) entry which is preliminary data.</text>
</comment>
<feature type="compositionally biased region" description="Acidic residues" evidence="1">
    <location>
        <begin position="152"/>
        <end position="163"/>
    </location>
</feature>
<keyword evidence="2" id="KW-0812">Transmembrane</keyword>
<feature type="region of interest" description="Disordered" evidence="1">
    <location>
        <begin position="56"/>
        <end position="164"/>
    </location>
</feature>
<protein>
    <submittedName>
        <fullName evidence="3">Uncharacterized protein</fullName>
    </submittedName>
</protein>
<feature type="transmembrane region" description="Helical" evidence="2">
    <location>
        <begin position="218"/>
        <end position="241"/>
    </location>
</feature>
<name>A0A9P1ME38_9PEZI</name>
<keyword evidence="4" id="KW-1185">Reference proteome</keyword>
<feature type="transmembrane region" description="Helical" evidence="2">
    <location>
        <begin position="182"/>
        <end position="206"/>
    </location>
</feature>
<reference evidence="3" key="1">
    <citation type="submission" date="2022-11" db="EMBL/GenBank/DDBJ databases">
        <authorList>
            <person name="Scott C."/>
            <person name="Bruce N."/>
        </authorList>
    </citation>
    <scope>NUCLEOTIDE SEQUENCE</scope>
</reference>
<keyword evidence="2" id="KW-0472">Membrane</keyword>
<evidence type="ECO:0000256" key="2">
    <source>
        <dbReference type="SAM" id="Phobius"/>
    </source>
</evidence>
<evidence type="ECO:0000256" key="1">
    <source>
        <dbReference type="SAM" id="MobiDB-lite"/>
    </source>
</evidence>
<feature type="compositionally biased region" description="Basic and acidic residues" evidence="1">
    <location>
        <begin position="100"/>
        <end position="110"/>
    </location>
</feature>
<accession>A0A9P1ME38</accession>
<evidence type="ECO:0000313" key="3">
    <source>
        <dbReference type="EMBL" id="CAI4218501.1"/>
    </source>
</evidence>
<proteinExistence type="predicted"/>
<feature type="transmembrane region" description="Helical" evidence="2">
    <location>
        <begin position="320"/>
        <end position="339"/>
    </location>
</feature>
<sequence length="348" mass="37966">MVDWIFLVDAQDLRGAECLGLSQLPGRSGSNRVLAEECVRVATLKMKTFLNLHRTDSTAGPEIPLTPLSSVPSSARDHGEAPPPQSAIPASRSAAAGRRSHQDRDGRDAEVTETATRTTRTTADPRGTRGAGWEDERHRGRRRRHDAYRGGDEEEEDDDDDENDARYPRQRLVCGFCAPPTFTLLVAAFAMALPYCGAIAIAGLAVHPVPSDSLLNSSAFIVLLTIAAEIILSIPVLLLLARSPWTKSHALEWILGWMGVISTSALASGVYVLLNIQMLRSFASCREVVGNAEDGDEGDRPEDCGDVKGEGGLKVLEAMAGLRVLIMITYAMNLLWFWAWKVSVRQYI</sequence>
<gene>
    <name evidence="3" type="ORF">PPNO1_LOCUS8082</name>
</gene>
<keyword evidence="2" id="KW-1133">Transmembrane helix</keyword>
<evidence type="ECO:0000313" key="4">
    <source>
        <dbReference type="Proteomes" id="UP000838763"/>
    </source>
</evidence>